<protein>
    <submittedName>
        <fullName evidence="1">Uncharacterized protein</fullName>
    </submittedName>
</protein>
<proteinExistence type="predicted"/>
<dbReference type="EMBL" id="CM023481">
    <property type="protein sequence ID" value="KAH6947583.1"/>
    <property type="molecule type" value="Genomic_DNA"/>
</dbReference>
<name>A0ACB7TN41_HYAAI</name>
<evidence type="ECO:0000313" key="1">
    <source>
        <dbReference type="EMBL" id="KAH6947583.1"/>
    </source>
</evidence>
<comment type="caution">
    <text evidence="1">The sequence shown here is derived from an EMBL/GenBank/DDBJ whole genome shotgun (WGS) entry which is preliminary data.</text>
</comment>
<keyword evidence="2" id="KW-1185">Reference proteome</keyword>
<reference evidence="1" key="1">
    <citation type="submission" date="2020-05" db="EMBL/GenBank/DDBJ databases">
        <title>Large-scale comparative analyses of tick genomes elucidate their genetic diversity and vector capacities.</title>
        <authorList>
            <person name="Jia N."/>
            <person name="Wang J."/>
            <person name="Shi W."/>
            <person name="Du L."/>
            <person name="Sun Y."/>
            <person name="Zhan W."/>
            <person name="Jiang J."/>
            <person name="Wang Q."/>
            <person name="Zhang B."/>
            <person name="Ji P."/>
            <person name="Sakyi L.B."/>
            <person name="Cui X."/>
            <person name="Yuan T."/>
            <person name="Jiang B."/>
            <person name="Yang W."/>
            <person name="Lam T.T.-Y."/>
            <person name="Chang Q."/>
            <person name="Ding S."/>
            <person name="Wang X."/>
            <person name="Zhu J."/>
            <person name="Ruan X."/>
            <person name="Zhao L."/>
            <person name="Wei J."/>
            <person name="Que T."/>
            <person name="Du C."/>
            <person name="Cheng J."/>
            <person name="Dai P."/>
            <person name="Han X."/>
            <person name="Huang E."/>
            <person name="Gao Y."/>
            <person name="Liu J."/>
            <person name="Shao H."/>
            <person name="Ye R."/>
            <person name="Li L."/>
            <person name="Wei W."/>
            <person name="Wang X."/>
            <person name="Wang C."/>
            <person name="Yang T."/>
            <person name="Huo Q."/>
            <person name="Li W."/>
            <person name="Guo W."/>
            <person name="Chen H."/>
            <person name="Zhou L."/>
            <person name="Ni X."/>
            <person name="Tian J."/>
            <person name="Zhou Y."/>
            <person name="Sheng Y."/>
            <person name="Liu T."/>
            <person name="Pan Y."/>
            <person name="Xia L."/>
            <person name="Li J."/>
            <person name="Zhao F."/>
            <person name="Cao W."/>
        </authorList>
    </citation>
    <scope>NUCLEOTIDE SEQUENCE</scope>
    <source>
        <strain evidence="1">Hyas-2018</strain>
    </source>
</reference>
<organism evidence="1 2">
    <name type="scientific">Hyalomma asiaticum</name>
    <name type="common">Tick</name>
    <dbReference type="NCBI Taxonomy" id="266040"/>
    <lineage>
        <taxon>Eukaryota</taxon>
        <taxon>Metazoa</taxon>
        <taxon>Ecdysozoa</taxon>
        <taxon>Arthropoda</taxon>
        <taxon>Chelicerata</taxon>
        <taxon>Arachnida</taxon>
        <taxon>Acari</taxon>
        <taxon>Parasitiformes</taxon>
        <taxon>Ixodida</taxon>
        <taxon>Ixodoidea</taxon>
        <taxon>Ixodidae</taxon>
        <taxon>Hyalomminae</taxon>
        <taxon>Hyalomma</taxon>
    </lineage>
</organism>
<gene>
    <name evidence="1" type="ORF">HPB50_020160</name>
</gene>
<accession>A0ACB7TN41</accession>
<evidence type="ECO:0000313" key="2">
    <source>
        <dbReference type="Proteomes" id="UP000821845"/>
    </source>
</evidence>
<sequence>MSAIMAPLMMMTSSETDRGARPKREDDRHLPQEGLFRANSLTAEKPTRALWQLLVTGFLHAADSGCGINGIPTGRLPRVLHRPWFFSAEGEE</sequence>
<dbReference type="Proteomes" id="UP000821845">
    <property type="component" value="Chromosome 1"/>
</dbReference>